<proteinExistence type="predicted"/>
<dbReference type="InterPro" id="IPR021109">
    <property type="entry name" value="Peptidase_aspartic_dom_sf"/>
</dbReference>
<keyword evidence="5" id="KW-1185">Reference proteome</keyword>
<dbReference type="PROSITE" id="PS50175">
    <property type="entry name" value="ASP_PROT_RETROV"/>
    <property type="match status" value="1"/>
</dbReference>
<evidence type="ECO:0000256" key="1">
    <source>
        <dbReference type="ARBA" id="ARBA00022801"/>
    </source>
</evidence>
<dbReference type="GO" id="GO:0006508">
    <property type="term" value="P:proteolysis"/>
    <property type="evidence" value="ECO:0007669"/>
    <property type="project" value="InterPro"/>
</dbReference>
<gene>
    <name evidence="4" type="ORF">V1264_000209</name>
</gene>
<feature type="compositionally biased region" description="Polar residues" evidence="2">
    <location>
        <begin position="181"/>
        <end position="199"/>
    </location>
</feature>
<dbReference type="EMBL" id="JBAMIC010000001">
    <property type="protein sequence ID" value="KAK7114087.1"/>
    <property type="molecule type" value="Genomic_DNA"/>
</dbReference>
<dbReference type="InterPro" id="IPR043502">
    <property type="entry name" value="DNA/RNA_pol_sf"/>
</dbReference>
<dbReference type="Proteomes" id="UP001374579">
    <property type="component" value="Unassembled WGS sequence"/>
</dbReference>
<keyword evidence="1" id="KW-0378">Hydrolase</keyword>
<dbReference type="GO" id="GO:0004190">
    <property type="term" value="F:aspartic-type endopeptidase activity"/>
    <property type="evidence" value="ECO:0007669"/>
    <property type="project" value="InterPro"/>
</dbReference>
<dbReference type="SUPFAM" id="SSF56672">
    <property type="entry name" value="DNA/RNA polymerases"/>
    <property type="match status" value="1"/>
</dbReference>
<dbReference type="SUPFAM" id="SSF50630">
    <property type="entry name" value="Acid proteases"/>
    <property type="match status" value="1"/>
</dbReference>
<protein>
    <recommendedName>
        <fullName evidence="3">Peptidase A2 domain-containing protein</fullName>
    </recommendedName>
</protein>
<feature type="domain" description="Peptidase A2" evidence="3">
    <location>
        <begin position="319"/>
        <end position="395"/>
    </location>
</feature>
<feature type="compositionally biased region" description="Polar residues" evidence="2">
    <location>
        <begin position="213"/>
        <end position="235"/>
    </location>
</feature>
<dbReference type="Pfam" id="PF00077">
    <property type="entry name" value="RVP"/>
    <property type="match status" value="1"/>
</dbReference>
<name>A0AAN9BYT2_9CAEN</name>
<dbReference type="Gene3D" id="3.10.10.10">
    <property type="entry name" value="HIV Type 1 Reverse Transcriptase, subunit A, domain 1"/>
    <property type="match status" value="1"/>
</dbReference>
<dbReference type="SMART" id="SM00343">
    <property type="entry name" value="ZnF_C2HC"/>
    <property type="match status" value="2"/>
</dbReference>
<dbReference type="InterPro" id="IPR018061">
    <property type="entry name" value="Retropepsins"/>
</dbReference>
<dbReference type="PANTHER" id="PTHR37984">
    <property type="entry name" value="PROTEIN CBG26694"/>
    <property type="match status" value="1"/>
</dbReference>
<organism evidence="4 5">
    <name type="scientific">Littorina saxatilis</name>
    <dbReference type="NCBI Taxonomy" id="31220"/>
    <lineage>
        <taxon>Eukaryota</taxon>
        <taxon>Metazoa</taxon>
        <taxon>Spiralia</taxon>
        <taxon>Lophotrochozoa</taxon>
        <taxon>Mollusca</taxon>
        <taxon>Gastropoda</taxon>
        <taxon>Caenogastropoda</taxon>
        <taxon>Littorinimorpha</taxon>
        <taxon>Littorinoidea</taxon>
        <taxon>Littorinidae</taxon>
        <taxon>Littorina</taxon>
    </lineage>
</organism>
<accession>A0AAN9BYT2</accession>
<dbReference type="PANTHER" id="PTHR37984:SF9">
    <property type="entry name" value="INTEGRASE CATALYTIC DOMAIN-CONTAINING PROTEIN"/>
    <property type="match status" value="1"/>
</dbReference>
<evidence type="ECO:0000313" key="5">
    <source>
        <dbReference type="Proteomes" id="UP001374579"/>
    </source>
</evidence>
<dbReference type="InterPro" id="IPR050951">
    <property type="entry name" value="Retrovirus_Pol_polyprotein"/>
</dbReference>
<feature type="region of interest" description="Disordered" evidence="2">
    <location>
        <begin position="180"/>
        <end position="199"/>
    </location>
</feature>
<dbReference type="GO" id="GO:0003676">
    <property type="term" value="F:nucleic acid binding"/>
    <property type="evidence" value="ECO:0007669"/>
    <property type="project" value="InterPro"/>
</dbReference>
<feature type="region of interest" description="Disordered" evidence="2">
    <location>
        <begin position="204"/>
        <end position="255"/>
    </location>
</feature>
<dbReference type="GO" id="GO:0008270">
    <property type="term" value="F:zinc ion binding"/>
    <property type="evidence" value="ECO:0007669"/>
    <property type="project" value="InterPro"/>
</dbReference>
<sequence length="551" mass="62182">MPQEQAPVKQFTASVPAPTKLEVGSNLSHNWKKFRRQWENYAIASRLSKEENAFQCAVFLATIGEDAMDIFDGLHFEEEGHRQDLAVVLKKFEDFCVGEAHEAYESYKFHSRKQEQGETIEAYIACLRQLAKSCNFEAQTDRMIRDQIVVGVREDKLREKLLERKKLSLSDCLEIGRAHETSQQQMQSMSGADSAQVQRLQGGRRFPKKDKGQQGQSRSHQPYQSNSSKPQSNGNKCDRCGKSPKHNRKDCPAREAECRVCSKRGHYAVVCRSKNSVRQVEEDDDDVILGSITSNETATVNSLKEDLWHADIEVNGQRVKFRVDTGADVSVVPERYFRKDSTAVSKTSKKLFGPGQTKINVVGQFTATLSTKKTNTVQDMYVIENLKEPLLGRPAIEALQLLERINTVETPKTSIKDDFPKLFEGLGKLGHTYKIAMKENAIPYAVSAPRRIPLPMQQKVKNKLKRLEELDVIRPVTTPTEWCAPIVVVPKANDKVRVCVDLTKLNESVRRENFPLPTTDELLSQLAGATLFSKLDCNSGFHQIPLADESQ</sequence>
<evidence type="ECO:0000259" key="3">
    <source>
        <dbReference type="PROSITE" id="PS50175"/>
    </source>
</evidence>
<dbReference type="AlphaFoldDB" id="A0AAN9BYT2"/>
<dbReference type="CDD" id="cd01647">
    <property type="entry name" value="RT_LTR"/>
    <property type="match status" value="1"/>
</dbReference>
<reference evidence="4 5" key="1">
    <citation type="submission" date="2024-02" db="EMBL/GenBank/DDBJ databases">
        <title>Chromosome-scale genome assembly of the rough periwinkle Littorina saxatilis.</title>
        <authorList>
            <person name="De Jode A."/>
            <person name="Faria R."/>
            <person name="Formenti G."/>
            <person name="Sims Y."/>
            <person name="Smith T.P."/>
            <person name="Tracey A."/>
            <person name="Wood J.M.D."/>
            <person name="Zagrodzka Z.B."/>
            <person name="Johannesson K."/>
            <person name="Butlin R.K."/>
            <person name="Leder E.H."/>
        </authorList>
    </citation>
    <scope>NUCLEOTIDE SEQUENCE [LARGE SCALE GENOMIC DNA]</scope>
    <source>
        <strain evidence="4">Snail1</strain>
        <tissue evidence="4">Muscle</tissue>
    </source>
</reference>
<comment type="caution">
    <text evidence="4">The sequence shown here is derived from an EMBL/GenBank/DDBJ whole genome shotgun (WGS) entry which is preliminary data.</text>
</comment>
<dbReference type="InterPro" id="IPR001878">
    <property type="entry name" value="Znf_CCHC"/>
</dbReference>
<dbReference type="Gene3D" id="2.40.70.10">
    <property type="entry name" value="Acid Proteases"/>
    <property type="match status" value="1"/>
</dbReference>
<dbReference type="Gene3D" id="4.10.60.10">
    <property type="entry name" value="Zinc finger, CCHC-type"/>
    <property type="match status" value="1"/>
</dbReference>
<evidence type="ECO:0000256" key="2">
    <source>
        <dbReference type="SAM" id="MobiDB-lite"/>
    </source>
</evidence>
<evidence type="ECO:0000313" key="4">
    <source>
        <dbReference type="EMBL" id="KAK7114087.1"/>
    </source>
</evidence>
<dbReference type="InterPro" id="IPR001995">
    <property type="entry name" value="Peptidase_A2_cat"/>
</dbReference>